<dbReference type="RefSeq" id="WP_049648340.1">
    <property type="nucleotide sequence ID" value="NZ_CABHYS010000025.1"/>
</dbReference>
<dbReference type="EMBL" id="CQBM01000009">
    <property type="protein sequence ID" value="CNI41038.1"/>
    <property type="molecule type" value="Genomic_DNA"/>
</dbReference>
<name>A0AA36PKF8_YERMO</name>
<reference evidence="1 2" key="1">
    <citation type="submission" date="2015-03" db="EMBL/GenBank/DDBJ databases">
        <authorList>
            <consortium name="Pathogen Informatics"/>
            <person name="Murphy D."/>
        </authorList>
    </citation>
    <scope>NUCLEOTIDE SEQUENCE [LARGE SCALE GENOMIC DNA]</scope>
    <source>
        <strain evidence="1 2">FE82747</strain>
    </source>
</reference>
<protein>
    <submittedName>
        <fullName evidence="1">Uncharacterized protein</fullName>
    </submittedName>
</protein>
<dbReference type="AlphaFoldDB" id="A0AA36PKF8"/>
<sequence length="108" mass="12720">MSHSENNREINVLLSDIYRDNQINNIEFEILRDFADEKFDLLLENYGGNNSLSAFQKSMDVSVQLMQQSFFDIKKKCKDETEKQMAKEAFDAQIAYIIANYERFFSNL</sequence>
<comment type="caution">
    <text evidence="1">The sequence shown here is derived from an EMBL/GenBank/DDBJ whole genome shotgun (WGS) entry which is preliminary data.</text>
</comment>
<evidence type="ECO:0000313" key="1">
    <source>
        <dbReference type="EMBL" id="CNI41038.1"/>
    </source>
</evidence>
<accession>A0AA36PKF8</accession>
<dbReference type="Proteomes" id="UP000040841">
    <property type="component" value="Unassembled WGS sequence"/>
</dbReference>
<evidence type="ECO:0000313" key="2">
    <source>
        <dbReference type="Proteomes" id="UP000040841"/>
    </source>
</evidence>
<gene>
    <name evidence="1" type="ORF">ERS008502_03161</name>
</gene>
<organism evidence="1 2">
    <name type="scientific">Yersinia mollaretii</name>
    <dbReference type="NCBI Taxonomy" id="33060"/>
    <lineage>
        <taxon>Bacteria</taxon>
        <taxon>Pseudomonadati</taxon>
        <taxon>Pseudomonadota</taxon>
        <taxon>Gammaproteobacteria</taxon>
        <taxon>Enterobacterales</taxon>
        <taxon>Yersiniaceae</taxon>
        <taxon>Yersinia</taxon>
    </lineage>
</organism>
<proteinExistence type="predicted"/>